<dbReference type="EMBL" id="WBOS01000030">
    <property type="protein sequence ID" value="KAB2328361.1"/>
    <property type="molecule type" value="Genomic_DNA"/>
</dbReference>
<evidence type="ECO:0008006" key="3">
    <source>
        <dbReference type="Google" id="ProtNLM"/>
    </source>
</evidence>
<gene>
    <name evidence="1" type="ORF">F7731_25780</name>
</gene>
<evidence type="ECO:0000313" key="2">
    <source>
        <dbReference type="Proteomes" id="UP000481030"/>
    </source>
</evidence>
<comment type="caution">
    <text evidence="1">The sequence shown here is derived from an EMBL/GenBank/DDBJ whole genome shotgun (WGS) entry which is preliminary data.</text>
</comment>
<dbReference type="Proteomes" id="UP000481030">
    <property type="component" value="Unassembled WGS sequence"/>
</dbReference>
<accession>A0A6L3UWL1</accession>
<reference evidence="1 2" key="1">
    <citation type="journal article" date="2016" name="Antonie Van Leeuwenhoek">
        <title>Bacillus depressus sp. nov., isolated from soil of a sunflower field.</title>
        <authorList>
            <person name="Wei X."/>
            <person name="Xin D."/>
            <person name="Xin Y."/>
            <person name="Zhang H."/>
            <person name="Wang T."/>
            <person name="Zhang J."/>
        </authorList>
    </citation>
    <scope>NUCLEOTIDE SEQUENCE [LARGE SCALE GENOMIC DNA]</scope>
    <source>
        <strain evidence="1 2">BZ1</strain>
    </source>
</reference>
<proteinExistence type="predicted"/>
<dbReference type="AlphaFoldDB" id="A0A6L3UWL1"/>
<name>A0A6L3UWL1_9BACI</name>
<organism evidence="1 2">
    <name type="scientific">Cytobacillus depressus</name>
    <dbReference type="NCBI Taxonomy" id="1602942"/>
    <lineage>
        <taxon>Bacteria</taxon>
        <taxon>Bacillati</taxon>
        <taxon>Bacillota</taxon>
        <taxon>Bacilli</taxon>
        <taxon>Bacillales</taxon>
        <taxon>Bacillaceae</taxon>
        <taxon>Cytobacillus</taxon>
    </lineage>
</organism>
<keyword evidence="2" id="KW-1185">Reference proteome</keyword>
<dbReference type="OrthoDB" id="2602945at2"/>
<evidence type="ECO:0000313" key="1">
    <source>
        <dbReference type="EMBL" id="KAB2328361.1"/>
    </source>
</evidence>
<protein>
    <recommendedName>
        <fullName evidence="3">YheE family protein</fullName>
    </recommendedName>
</protein>
<sequence>MLTNFNIEKILFKNQFSERYQFVLDVKGNEFKGLYHNGEITWFNPQPLNYLEEKHLDKVESNVHKKMKKHLVN</sequence>
<dbReference type="RefSeq" id="WP_151537607.1">
    <property type="nucleotide sequence ID" value="NZ_WBOS01000030.1"/>
</dbReference>